<accession>A0A3S5CQX4</accession>
<sequence>MLRRQNRLHIVDFHRLSTRRQRYQCSLCQIEQSATADLINTVVRLTGRQSARPCDMRPVFRPISSCSRQIPTLPADEAVLSSGQLWRLLSSGRQLSHVWPPTCPVSLQAQTARSSIVH</sequence>
<protein>
    <submittedName>
        <fullName evidence="1">Uncharacterized protein</fullName>
    </submittedName>
</protein>
<comment type="caution">
    <text evidence="1">The sequence shown here is derived from an EMBL/GenBank/DDBJ whole genome shotgun (WGS) entry which is preliminary data.</text>
</comment>
<dbReference type="Proteomes" id="UP000784294">
    <property type="component" value="Unassembled WGS sequence"/>
</dbReference>
<organism evidence="1 2">
    <name type="scientific">Protopolystoma xenopodis</name>
    <dbReference type="NCBI Taxonomy" id="117903"/>
    <lineage>
        <taxon>Eukaryota</taxon>
        <taxon>Metazoa</taxon>
        <taxon>Spiralia</taxon>
        <taxon>Lophotrochozoa</taxon>
        <taxon>Platyhelminthes</taxon>
        <taxon>Monogenea</taxon>
        <taxon>Polyopisthocotylea</taxon>
        <taxon>Polystomatidea</taxon>
        <taxon>Polystomatidae</taxon>
        <taxon>Protopolystoma</taxon>
    </lineage>
</organism>
<name>A0A3S5CQX4_9PLAT</name>
<proteinExistence type="predicted"/>
<dbReference type="EMBL" id="CAAALY010266834">
    <property type="protein sequence ID" value="VEL40872.1"/>
    <property type="molecule type" value="Genomic_DNA"/>
</dbReference>
<evidence type="ECO:0000313" key="2">
    <source>
        <dbReference type="Proteomes" id="UP000784294"/>
    </source>
</evidence>
<reference evidence="1" key="1">
    <citation type="submission" date="2018-11" db="EMBL/GenBank/DDBJ databases">
        <authorList>
            <consortium name="Pathogen Informatics"/>
        </authorList>
    </citation>
    <scope>NUCLEOTIDE SEQUENCE</scope>
</reference>
<keyword evidence="2" id="KW-1185">Reference proteome</keyword>
<gene>
    <name evidence="1" type="ORF">PXEA_LOCUS34312</name>
</gene>
<dbReference type="AlphaFoldDB" id="A0A3S5CQX4"/>
<evidence type="ECO:0000313" key="1">
    <source>
        <dbReference type="EMBL" id="VEL40872.1"/>
    </source>
</evidence>